<dbReference type="PANTHER" id="PTHR14413">
    <property type="entry name" value="RIBOSOMAL PROTEIN L17"/>
    <property type="match status" value="1"/>
</dbReference>
<dbReference type="GO" id="GO:0006412">
    <property type="term" value="P:translation"/>
    <property type="evidence" value="ECO:0007669"/>
    <property type="project" value="InterPro"/>
</dbReference>
<evidence type="ECO:0000313" key="9">
    <source>
        <dbReference type="Proteomes" id="UP000229816"/>
    </source>
</evidence>
<evidence type="ECO:0000256" key="2">
    <source>
        <dbReference type="ARBA" id="ARBA00022980"/>
    </source>
</evidence>
<gene>
    <name evidence="8" type="primary">rplQ</name>
    <name evidence="8" type="ORF">CO054_00640</name>
</gene>
<keyword evidence="2 5" id="KW-0689">Ribosomal protein</keyword>
<feature type="compositionally biased region" description="Basic and acidic residues" evidence="7">
    <location>
        <begin position="92"/>
        <end position="102"/>
    </location>
</feature>
<comment type="similarity">
    <text evidence="1 5">Belongs to the bacterial ribosomal protein bL17 family.</text>
</comment>
<proteinExistence type="inferred from homology"/>
<feature type="non-terminal residue" evidence="8">
    <location>
        <position position="1"/>
    </location>
</feature>
<evidence type="ECO:0000256" key="4">
    <source>
        <dbReference type="ARBA" id="ARBA00035494"/>
    </source>
</evidence>
<dbReference type="InterPro" id="IPR036373">
    <property type="entry name" value="Ribosomal_bL17_sf"/>
</dbReference>
<dbReference type="InterPro" id="IPR000456">
    <property type="entry name" value="Ribosomal_bL17"/>
</dbReference>
<name>A0A2M8ET78_9BACT</name>
<evidence type="ECO:0000256" key="6">
    <source>
        <dbReference type="RuleBase" id="RU000661"/>
    </source>
</evidence>
<dbReference type="EMBL" id="PFSF01000015">
    <property type="protein sequence ID" value="PJC28324.1"/>
    <property type="molecule type" value="Genomic_DNA"/>
</dbReference>
<dbReference type="GO" id="GO:0022625">
    <property type="term" value="C:cytosolic large ribosomal subunit"/>
    <property type="evidence" value="ECO:0007669"/>
    <property type="project" value="TreeGrafter"/>
</dbReference>
<accession>A0A2M8ET78</accession>
<evidence type="ECO:0000256" key="1">
    <source>
        <dbReference type="ARBA" id="ARBA00008777"/>
    </source>
</evidence>
<dbReference type="Proteomes" id="UP000229816">
    <property type="component" value="Unassembled WGS sequence"/>
</dbReference>
<evidence type="ECO:0000256" key="7">
    <source>
        <dbReference type="SAM" id="MobiDB-lite"/>
    </source>
</evidence>
<dbReference type="Gene3D" id="3.90.1030.10">
    <property type="entry name" value="Ribosomal protein L17"/>
    <property type="match status" value="1"/>
</dbReference>
<dbReference type="PANTHER" id="PTHR14413:SF16">
    <property type="entry name" value="LARGE RIBOSOMAL SUBUNIT PROTEIN BL17M"/>
    <property type="match status" value="1"/>
</dbReference>
<evidence type="ECO:0000313" key="8">
    <source>
        <dbReference type="EMBL" id="PJC28324.1"/>
    </source>
</evidence>
<organism evidence="8 9">
    <name type="scientific">Candidatus Shapirobacteria bacterium CG_4_9_14_0_2_um_filter_39_11</name>
    <dbReference type="NCBI Taxonomy" id="1974478"/>
    <lineage>
        <taxon>Bacteria</taxon>
        <taxon>Candidatus Shapironibacteriota</taxon>
    </lineage>
</organism>
<feature type="region of interest" description="Disordered" evidence="7">
    <location>
        <begin position="71"/>
        <end position="102"/>
    </location>
</feature>
<protein>
    <recommendedName>
        <fullName evidence="4 6">50S ribosomal protein L17</fullName>
    </recommendedName>
</protein>
<dbReference type="SUPFAM" id="SSF64263">
    <property type="entry name" value="Prokaryotic ribosomal protein L17"/>
    <property type="match status" value="1"/>
</dbReference>
<dbReference type="NCBIfam" id="TIGR00059">
    <property type="entry name" value="L17"/>
    <property type="match status" value="1"/>
</dbReference>
<sequence>LVDKLITRGKTGTLQARRMIGAFLQNKIAVREIIDELGPLFKTRSGGFTRMIRLGPRRGDNAMMVRLEFVEKSKKKEEEKPDRKKQSRGVQKRTEGTEKKRY</sequence>
<dbReference type="GO" id="GO:0003735">
    <property type="term" value="F:structural constituent of ribosome"/>
    <property type="evidence" value="ECO:0007669"/>
    <property type="project" value="InterPro"/>
</dbReference>
<dbReference type="AlphaFoldDB" id="A0A2M8ET78"/>
<reference evidence="9" key="1">
    <citation type="submission" date="2017-09" db="EMBL/GenBank/DDBJ databases">
        <title>Depth-based differentiation of microbial function through sediment-hosted aquifers and enrichment of novel symbionts in the deep terrestrial subsurface.</title>
        <authorList>
            <person name="Probst A.J."/>
            <person name="Ladd B."/>
            <person name="Jarett J.K."/>
            <person name="Geller-Mcgrath D.E."/>
            <person name="Sieber C.M.K."/>
            <person name="Emerson J.B."/>
            <person name="Anantharaman K."/>
            <person name="Thomas B.C."/>
            <person name="Malmstrom R."/>
            <person name="Stieglmeier M."/>
            <person name="Klingl A."/>
            <person name="Woyke T."/>
            <person name="Ryan C.M."/>
            <person name="Banfield J.F."/>
        </authorList>
    </citation>
    <scope>NUCLEOTIDE SEQUENCE [LARGE SCALE GENOMIC DNA]</scope>
</reference>
<comment type="caution">
    <text evidence="8">The sequence shown here is derived from an EMBL/GenBank/DDBJ whole genome shotgun (WGS) entry which is preliminary data.</text>
</comment>
<evidence type="ECO:0000256" key="5">
    <source>
        <dbReference type="RuleBase" id="RU000660"/>
    </source>
</evidence>
<keyword evidence="3 5" id="KW-0687">Ribonucleoprotein</keyword>
<evidence type="ECO:0000256" key="3">
    <source>
        <dbReference type="ARBA" id="ARBA00023274"/>
    </source>
</evidence>
<dbReference type="Pfam" id="PF01196">
    <property type="entry name" value="Ribosomal_L17"/>
    <property type="match status" value="1"/>
</dbReference>
<feature type="compositionally biased region" description="Basic and acidic residues" evidence="7">
    <location>
        <begin position="71"/>
        <end position="84"/>
    </location>
</feature>